<proteinExistence type="predicted"/>
<dbReference type="VEuPathDB" id="FungiDB:EYZ11_011326"/>
<comment type="caution">
    <text evidence="2">The sequence shown here is derived from an EMBL/GenBank/DDBJ whole genome shotgun (WGS) entry which is preliminary data.</text>
</comment>
<evidence type="ECO:0000256" key="1">
    <source>
        <dbReference type="SAM" id="MobiDB-lite"/>
    </source>
</evidence>
<gene>
    <name evidence="2" type="ORF">EYZ11_011326</name>
</gene>
<dbReference type="Proteomes" id="UP000308092">
    <property type="component" value="Unassembled WGS sequence"/>
</dbReference>
<sequence>MSFLSAKQRRGRFFAKYAARKVPPTANRVPRWQQDLQGNCNPYYDRDDDDTTAED</sequence>
<feature type="region of interest" description="Disordered" evidence="1">
    <location>
        <begin position="24"/>
        <end position="55"/>
    </location>
</feature>
<feature type="compositionally biased region" description="Acidic residues" evidence="1">
    <location>
        <begin position="46"/>
        <end position="55"/>
    </location>
</feature>
<dbReference type="EMBL" id="SOSA01000688">
    <property type="protein sequence ID" value="THC89235.1"/>
    <property type="molecule type" value="Genomic_DNA"/>
</dbReference>
<reference evidence="2 3" key="1">
    <citation type="submission" date="2019-03" db="EMBL/GenBank/DDBJ databases">
        <title>The genome sequence of a newly discovered highly antifungal drug resistant Aspergillus species, Aspergillus tanneri NIH 1004.</title>
        <authorList>
            <person name="Mounaud S."/>
            <person name="Singh I."/>
            <person name="Joardar V."/>
            <person name="Pakala S."/>
            <person name="Pakala S."/>
            <person name="Venepally P."/>
            <person name="Hoover J."/>
            <person name="Nierman W."/>
            <person name="Chung J."/>
            <person name="Losada L."/>
        </authorList>
    </citation>
    <scope>NUCLEOTIDE SEQUENCE [LARGE SCALE GENOMIC DNA]</scope>
    <source>
        <strain evidence="2 3">NIH1004</strain>
    </source>
</reference>
<protein>
    <submittedName>
        <fullName evidence="2">Uncharacterized protein</fullName>
    </submittedName>
</protein>
<evidence type="ECO:0000313" key="3">
    <source>
        <dbReference type="Proteomes" id="UP000308092"/>
    </source>
</evidence>
<dbReference type="AlphaFoldDB" id="A0A4S3J3F8"/>
<organism evidence="2 3">
    <name type="scientific">Aspergillus tanneri</name>
    <dbReference type="NCBI Taxonomy" id="1220188"/>
    <lineage>
        <taxon>Eukaryota</taxon>
        <taxon>Fungi</taxon>
        <taxon>Dikarya</taxon>
        <taxon>Ascomycota</taxon>
        <taxon>Pezizomycotina</taxon>
        <taxon>Eurotiomycetes</taxon>
        <taxon>Eurotiomycetidae</taxon>
        <taxon>Eurotiales</taxon>
        <taxon>Aspergillaceae</taxon>
        <taxon>Aspergillus</taxon>
        <taxon>Aspergillus subgen. Circumdati</taxon>
    </lineage>
</organism>
<accession>A0A4S3J3F8</accession>
<evidence type="ECO:0000313" key="2">
    <source>
        <dbReference type="EMBL" id="THC89235.1"/>
    </source>
</evidence>
<name>A0A4S3J3F8_9EURO</name>
<keyword evidence="3" id="KW-1185">Reference proteome</keyword>